<keyword evidence="2" id="KW-0472">Membrane</keyword>
<organism evidence="3 4">
    <name type="scientific">Tissierella simiarum</name>
    <dbReference type="NCBI Taxonomy" id="2841534"/>
    <lineage>
        <taxon>Bacteria</taxon>
        <taxon>Bacillati</taxon>
        <taxon>Bacillota</taxon>
        <taxon>Tissierellia</taxon>
        <taxon>Tissierellales</taxon>
        <taxon>Tissierellaceae</taxon>
        <taxon>Tissierella</taxon>
    </lineage>
</organism>
<accession>A0ABS6E3T0</accession>
<protein>
    <submittedName>
        <fullName evidence="3">Copper transporter</fullName>
    </submittedName>
</protein>
<keyword evidence="1" id="KW-0175">Coiled coil</keyword>
<evidence type="ECO:0000256" key="1">
    <source>
        <dbReference type="SAM" id="Coils"/>
    </source>
</evidence>
<keyword evidence="2" id="KW-0812">Transmembrane</keyword>
<dbReference type="InterPro" id="IPR021522">
    <property type="entry name" value="MctB"/>
</dbReference>
<comment type="caution">
    <text evidence="3">The sequence shown here is derived from an EMBL/GenBank/DDBJ whole genome shotgun (WGS) entry which is preliminary data.</text>
</comment>
<evidence type="ECO:0000256" key="2">
    <source>
        <dbReference type="SAM" id="Phobius"/>
    </source>
</evidence>
<name>A0ABS6E3T0_9FIRM</name>
<feature type="coiled-coil region" evidence="1">
    <location>
        <begin position="29"/>
        <end position="70"/>
    </location>
</feature>
<dbReference type="Pfam" id="PF11382">
    <property type="entry name" value="MctB"/>
    <property type="match status" value="1"/>
</dbReference>
<reference evidence="3 4" key="1">
    <citation type="submission" date="2021-06" db="EMBL/GenBank/DDBJ databases">
        <authorList>
            <person name="Sun Q."/>
            <person name="Li D."/>
        </authorList>
    </citation>
    <scope>NUCLEOTIDE SEQUENCE [LARGE SCALE GENOMIC DNA]</scope>
    <source>
        <strain evidence="3 4">MSJ-40</strain>
    </source>
</reference>
<dbReference type="RefSeq" id="WP_216517806.1">
    <property type="nucleotide sequence ID" value="NZ_JAHLPM010000004.1"/>
</dbReference>
<keyword evidence="2" id="KW-1133">Transmembrane helix</keyword>
<sequence length="292" mass="32395">MLPSMRFYVISIVSIFAALGIGIYIGLAMDAQNLIIEQKEDLATKLEQKFEDLRSENQSLKVNVAELKDENDIKDIFIKSTYEEIIKNKLEDLNIAIIETNPDYVYSSIGKELENAGAKVVNVTTLNKNITDTLKLNDIFASLEENVNGDLVTKAINSITESIVKGEEYPLVEKLKEEGLIYAVGEYNEPIDYVIICGGSLDGNPNRINKVDKTIINTVKALNIPVIGVEKSTVNYSYIESYKAFRIPTVDNTDTIIGKVAVILAMDNRPGHYGIKPSAEKVISNLENLAVE</sequence>
<dbReference type="EMBL" id="JAHLPM010000004">
    <property type="protein sequence ID" value="MBU5437564.1"/>
    <property type="molecule type" value="Genomic_DNA"/>
</dbReference>
<proteinExistence type="predicted"/>
<gene>
    <name evidence="3" type="ORF">KQI42_06070</name>
</gene>
<evidence type="ECO:0000313" key="4">
    <source>
        <dbReference type="Proteomes" id="UP000749471"/>
    </source>
</evidence>
<dbReference type="Proteomes" id="UP000749471">
    <property type="component" value="Unassembled WGS sequence"/>
</dbReference>
<evidence type="ECO:0000313" key="3">
    <source>
        <dbReference type="EMBL" id="MBU5437564.1"/>
    </source>
</evidence>
<keyword evidence="4" id="KW-1185">Reference proteome</keyword>
<dbReference type="CDD" id="cd14686">
    <property type="entry name" value="bZIP"/>
    <property type="match status" value="1"/>
</dbReference>
<feature type="transmembrane region" description="Helical" evidence="2">
    <location>
        <begin position="7"/>
        <end position="29"/>
    </location>
</feature>